<evidence type="ECO:0000313" key="6">
    <source>
        <dbReference type="EMBL" id="BDG61772.1"/>
    </source>
</evidence>
<reference evidence="6" key="1">
    <citation type="submission" date="2022-03" db="EMBL/GenBank/DDBJ databases">
        <title>Complete genome sequence of Caldinitratiruptor microaerophilus.</title>
        <authorList>
            <person name="Mukaiyama R."/>
            <person name="Nishiyama T."/>
            <person name="Ueda K."/>
        </authorList>
    </citation>
    <scope>NUCLEOTIDE SEQUENCE</scope>
    <source>
        <strain evidence="6">JCM 16183</strain>
    </source>
</reference>
<dbReference type="CDD" id="cd03786">
    <property type="entry name" value="GTB_UDP-GlcNAc_2-Epimerase"/>
    <property type="match status" value="1"/>
</dbReference>
<comment type="similarity">
    <text evidence="2 4">Belongs to the UDP-N-acetylglucosamine 2-epimerase family.</text>
</comment>
<evidence type="ECO:0000256" key="3">
    <source>
        <dbReference type="ARBA" id="ARBA00038858"/>
    </source>
</evidence>
<dbReference type="KEGG" id="cmic:caldi_28620"/>
<dbReference type="Proteomes" id="UP001163687">
    <property type="component" value="Chromosome"/>
</dbReference>
<evidence type="ECO:0000256" key="2">
    <source>
        <dbReference type="ARBA" id="ARBA00038209"/>
    </source>
</evidence>
<dbReference type="InterPro" id="IPR003331">
    <property type="entry name" value="UDP_GlcNAc_Epimerase_2_dom"/>
</dbReference>
<keyword evidence="1 4" id="KW-0413">Isomerase</keyword>
<feature type="domain" description="UDP-N-acetylglucosamine 2-epimerase" evidence="5">
    <location>
        <begin position="24"/>
        <end position="367"/>
    </location>
</feature>
<accession>A0AA35CM76</accession>
<dbReference type="NCBIfam" id="TIGR00236">
    <property type="entry name" value="wecB"/>
    <property type="match status" value="1"/>
</dbReference>
<name>A0AA35CM76_9FIRM</name>
<protein>
    <recommendedName>
        <fullName evidence="3">UDP-N-acetylglucosamine 2-epimerase (non-hydrolyzing)</fullName>
        <ecNumber evidence="3">5.1.3.14</ecNumber>
    </recommendedName>
</protein>
<keyword evidence="7" id="KW-1185">Reference proteome</keyword>
<proteinExistence type="inferred from homology"/>
<evidence type="ECO:0000259" key="5">
    <source>
        <dbReference type="Pfam" id="PF02350"/>
    </source>
</evidence>
<organism evidence="6 7">
    <name type="scientific">Caldinitratiruptor microaerophilus</name>
    <dbReference type="NCBI Taxonomy" id="671077"/>
    <lineage>
        <taxon>Bacteria</taxon>
        <taxon>Bacillati</taxon>
        <taxon>Bacillota</taxon>
        <taxon>Clostridia</taxon>
        <taxon>Eubacteriales</taxon>
        <taxon>Symbiobacteriaceae</taxon>
        <taxon>Caldinitratiruptor</taxon>
    </lineage>
</organism>
<evidence type="ECO:0000256" key="4">
    <source>
        <dbReference type="RuleBase" id="RU003513"/>
    </source>
</evidence>
<dbReference type="RefSeq" id="WP_264842399.1">
    <property type="nucleotide sequence ID" value="NZ_AP025628.1"/>
</dbReference>
<dbReference type="PANTHER" id="PTHR43174:SF2">
    <property type="entry name" value="UDP-N-ACETYLGLUCOSAMINE 2-EPIMERASE"/>
    <property type="match status" value="1"/>
</dbReference>
<dbReference type="EMBL" id="AP025628">
    <property type="protein sequence ID" value="BDG61772.1"/>
    <property type="molecule type" value="Genomic_DNA"/>
</dbReference>
<evidence type="ECO:0000313" key="7">
    <source>
        <dbReference type="Proteomes" id="UP001163687"/>
    </source>
</evidence>
<dbReference type="Gene3D" id="3.40.50.2000">
    <property type="entry name" value="Glycogen Phosphorylase B"/>
    <property type="match status" value="2"/>
</dbReference>
<evidence type="ECO:0000256" key="1">
    <source>
        <dbReference type="ARBA" id="ARBA00023235"/>
    </source>
</evidence>
<dbReference type="InterPro" id="IPR029767">
    <property type="entry name" value="WecB-like"/>
</dbReference>
<dbReference type="Pfam" id="PF02350">
    <property type="entry name" value="Epimerase_2"/>
    <property type="match status" value="1"/>
</dbReference>
<dbReference type="PANTHER" id="PTHR43174">
    <property type="entry name" value="UDP-N-ACETYLGLUCOSAMINE 2-EPIMERASE"/>
    <property type="match status" value="1"/>
</dbReference>
<dbReference type="AlphaFoldDB" id="A0AA35CM76"/>
<gene>
    <name evidence="6" type="ORF">caldi_28620</name>
</gene>
<sequence length="383" mass="42893">MRRKVLTIFGTRPEATKMAPVVQALRRRPEWFDVRVAVTGQHREQLDQVLAHFGIVPDHDLDIMQPRQTLSYIVTAALVGLEEVIRGERPDMVLVHGDTHTTLAGTLAAYYNQVPVGHVEAGLRTYNKYSPFPEEMNRRLTDAVADLLFAPTPANRENLLREGIDPSRIFVTGQTGVDATLITYREDYRFHEPRLREVDFGRWRVVAVTAHRRENWGEPMRQMFTAMRELVETHPDVLLVYPVHLGPAVREVAFPILSGHPRILLLDPIDYPDMINLLARSYLVLSDSGGLQEETPVFGRPLVLMRDTTERPEAVAAGTVVLAGTSREAVYAHAHRLLSDAEAYAAMARARNPFGDGRASERIAGILAHHFGLAPALPSEFAP</sequence>
<dbReference type="GO" id="GO:0008761">
    <property type="term" value="F:UDP-N-acetylglucosamine 2-epimerase activity"/>
    <property type="evidence" value="ECO:0007669"/>
    <property type="project" value="UniProtKB-EC"/>
</dbReference>
<dbReference type="SUPFAM" id="SSF53756">
    <property type="entry name" value="UDP-Glycosyltransferase/glycogen phosphorylase"/>
    <property type="match status" value="1"/>
</dbReference>
<dbReference type="EC" id="5.1.3.14" evidence="3"/>